<dbReference type="SUPFAM" id="SSF55729">
    <property type="entry name" value="Acyl-CoA N-acyltransferases (Nat)"/>
    <property type="match status" value="1"/>
</dbReference>
<dbReference type="PANTHER" id="PTHR43415:SF3">
    <property type="entry name" value="GNAT-FAMILY ACETYLTRANSFERASE"/>
    <property type="match status" value="1"/>
</dbReference>
<feature type="domain" description="N-acetyltransferase" evidence="1">
    <location>
        <begin position="16"/>
        <end position="181"/>
    </location>
</feature>
<name>A0ABM5PPK9_9CORY</name>
<dbReference type="Pfam" id="PF13302">
    <property type="entry name" value="Acetyltransf_3"/>
    <property type="match status" value="1"/>
</dbReference>
<protein>
    <submittedName>
        <fullName evidence="2">Acetyltransferase</fullName>
    </submittedName>
</protein>
<gene>
    <name evidence="2" type="ORF">CCASEI_06595</name>
</gene>
<dbReference type="InterPro" id="IPR016181">
    <property type="entry name" value="Acyl_CoA_acyltransferase"/>
</dbReference>
<dbReference type="InterPro" id="IPR000182">
    <property type="entry name" value="GNAT_dom"/>
</dbReference>
<accession>A0ABM5PPK9</accession>
<dbReference type="GeneID" id="82877462"/>
<dbReference type="Gene3D" id="3.40.630.30">
    <property type="match status" value="1"/>
</dbReference>
<evidence type="ECO:0000259" key="1">
    <source>
        <dbReference type="PROSITE" id="PS51186"/>
    </source>
</evidence>
<keyword evidence="3" id="KW-1185">Reference proteome</keyword>
<dbReference type="PANTHER" id="PTHR43415">
    <property type="entry name" value="SPERMIDINE N(1)-ACETYLTRANSFERASE"/>
    <property type="match status" value="1"/>
</dbReference>
<dbReference type="Proteomes" id="UP000019226">
    <property type="component" value="Chromosome"/>
</dbReference>
<reference evidence="3" key="1">
    <citation type="submission" date="2013-02" db="EMBL/GenBank/DDBJ databases">
        <title>The complete genome sequence of Corynebacterium casei LMG S-19264 (=DSM 44701).</title>
        <authorList>
            <person name="Ruckert C."/>
            <person name="Albersmeier A."/>
            <person name="Kalinowski J."/>
        </authorList>
    </citation>
    <scope>NUCLEOTIDE SEQUENCE [LARGE SCALE GENOMIC DNA]</scope>
    <source>
        <strain evidence="3">LMG S-19264</strain>
    </source>
</reference>
<evidence type="ECO:0000313" key="2">
    <source>
        <dbReference type="EMBL" id="AHI19891.1"/>
    </source>
</evidence>
<organism evidence="2 3">
    <name type="scientific">Corynebacterium casei LMG S-19264</name>
    <dbReference type="NCBI Taxonomy" id="1285583"/>
    <lineage>
        <taxon>Bacteria</taxon>
        <taxon>Bacillati</taxon>
        <taxon>Actinomycetota</taxon>
        <taxon>Actinomycetes</taxon>
        <taxon>Mycobacteriales</taxon>
        <taxon>Corynebacteriaceae</taxon>
        <taxon>Corynebacterium</taxon>
    </lineage>
</organism>
<dbReference type="PROSITE" id="PS51186">
    <property type="entry name" value="GNAT"/>
    <property type="match status" value="1"/>
</dbReference>
<dbReference type="RefSeq" id="WP_006821817.1">
    <property type="nucleotide sequence ID" value="NZ_CP004350.1"/>
</dbReference>
<dbReference type="EMBL" id="CP004350">
    <property type="protein sequence ID" value="AHI19891.1"/>
    <property type="molecule type" value="Genomic_DNA"/>
</dbReference>
<proteinExistence type="predicted"/>
<evidence type="ECO:0000313" key="3">
    <source>
        <dbReference type="Proteomes" id="UP000019226"/>
    </source>
</evidence>
<sequence length="190" mass="21673">MDFQEYASEILRGEKIRLRPLQEGDLPRLAAWWNDPAWMVLQQAAIFPTPEASTIEMFRNWSGNDNPRGFGFSIEDIESGKLLGHVAVWGVDPVVRAGTLGIIIGGEFVEQGFGTDTMRVVLRYAFEELGLNKIELNVWRFNTRALRTYERVGFVVEETRRAAAFHAGKFLSQIHMGILRSEYLEARQKP</sequence>